<accession>A0AAW3T6Q6</accession>
<comment type="caution">
    <text evidence="2">The sequence shown here is derived from an EMBL/GenBank/DDBJ whole genome shotgun (WGS) entry which is preliminary data.</text>
</comment>
<keyword evidence="1" id="KW-0472">Membrane</keyword>
<keyword evidence="1" id="KW-1133">Transmembrane helix</keyword>
<dbReference type="AlphaFoldDB" id="A0AAW3T6Q6"/>
<keyword evidence="1" id="KW-0812">Transmembrane</keyword>
<evidence type="ECO:0000313" key="3">
    <source>
        <dbReference type="EMBL" id="NUU12535.1"/>
    </source>
</evidence>
<dbReference type="Proteomes" id="UP000590225">
    <property type="component" value="Unassembled WGS sequence"/>
</dbReference>
<keyword evidence="4" id="KW-1185">Reference proteome</keyword>
<evidence type="ECO:0000313" key="5">
    <source>
        <dbReference type="Proteomes" id="UP000590225"/>
    </source>
</evidence>
<organism evidence="2 5">
    <name type="scientific">Curtobacterium pusillum</name>
    <dbReference type="NCBI Taxonomy" id="69373"/>
    <lineage>
        <taxon>Bacteria</taxon>
        <taxon>Bacillati</taxon>
        <taxon>Actinomycetota</taxon>
        <taxon>Actinomycetes</taxon>
        <taxon>Micrococcales</taxon>
        <taxon>Microbacteriaceae</taxon>
        <taxon>Curtobacterium</taxon>
    </lineage>
</organism>
<reference evidence="3 4" key="1">
    <citation type="submission" date="2020-05" db="EMBL/GenBank/DDBJ databases">
        <title>Genome Sequencing of Type Strains.</title>
        <authorList>
            <person name="Lemaire J.F."/>
            <person name="Inderbitzin P."/>
            <person name="Gregorio O.A."/>
            <person name="Collins S.B."/>
            <person name="Wespe N."/>
            <person name="Knight-Connoni V."/>
        </authorList>
    </citation>
    <scope>NUCLEOTIDE SEQUENCE [LARGE SCALE GENOMIC DNA]</scope>
    <source>
        <strain evidence="3 4">ATCC 19096</strain>
    </source>
</reference>
<dbReference type="EMBL" id="JABMCE010000044">
    <property type="protein sequence ID" value="NUU12535.1"/>
    <property type="molecule type" value="Genomic_DNA"/>
</dbReference>
<evidence type="ECO:0000313" key="2">
    <source>
        <dbReference type="EMBL" id="MBA8990579.1"/>
    </source>
</evidence>
<proteinExistence type="predicted"/>
<feature type="transmembrane region" description="Helical" evidence="1">
    <location>
        <begin position="12"/>
        <end position="31"/>
    </location>
</feature>
<dbReference type="RefSeq" id="WP_175350119.1">
    <property type="nucleotide sequence ID" value="NZ_BAAAWQ010000001.1"/>
</dbReference>
<reference evidence="2 5" key="2">
    <citation type="submission" date="2020-07" db="EMBL/GenBank/DDBJ databases">
        <title>Above-ground endophytic microbial communities from plants in different locations in the United States.</title>
        <authorList>
            <person name="Frank C."/>
        </authorList>
    </citation>
    <scope>NUCLEOTIDE SEQUENCE [LARGE SCALE GENOMIC DNA]</scope>
    <source>
        <strain evidence="2 5">WPL5_2</strain>
    </source>
</reference>
<dbReference type="Proteomes" id="UP000573001">
    <property type="component" value="Unassembled WGS sequence"/>
</dbReference>
<gene>
    <name evidence="2" type="ORF">FHW23_001825</name>
    <name evidence="3" type="ORF">HP507_01555</name>
</gene>
<sequence>MSDQEQHERRNPWWAVALVFFFGGALSLVAGRMLPWQDQDRQDPDY</sequence>
<protein>
    <submittedName>
        <fullName evidence="2">RsiW-degrading membrane proteinase PrsW (M82 family)</fullName>
    </submittedName>
</protein>
<name>A0AAW3T6Q6_9MICO</name>
<dbReference type="EMBL" id="JACGXP010000002">
    <property type="protein sequence ID" value="MBA8990579.1"/>
    <property type="molecule type" value="Genomic_DNA"/>
</dbReference>
<evidence type="ECO:0000256" key="1">
    <source>
        <dbReference type="SAM" id="Phobius"/>
    </source>
</evidence>
<evidence type="ECO:0000313" key="4">
    <source>
        <dbReference type="Proteomes" id="UP000573001"/>
    </source>
</evidence>